<feature type="domain" description="Peptidase S54 rhomboid" evidence="6">
    <location>
        <begin position="63"/>
        <end position="244"/>
    </location>
</feature>
<dbReference type="GO" id="GO:0016020">
    <property type="term" value="C:membrane"/>
    <property type="evidence" value="ECO:0007669"/>
    <property type="project" value="UniProtKB-SubCell"/>
</dbReference>
<keyword evidence="8" id="KW-1185">Reference proteome</keyword>
<keyword evidence="4 5" id="KW-0472">Membrane</keyword>
<feature type="transmembrane region" description="Helical" evidence="5">
    <location>
        <begin position="64"/>
        <end position="91"/>
    </location>
</feature>
<dbReference type="RefSeq" id="WP_301199902.1">
    <property type="nucleotide sequence ID" value="NZ_JAPDPI010000024.1"/>
</dbReference>
<dbReference type="Proteomes" id="UP001207408">
    <property type="component" value="Unassembled WGS sequence"/>
</dbReference>
<gene>
    <name evidence="7" type="ORF">OM074_12520</name>
</gene>
<reference evidence="7" key="1">
    <citation type="submission" date="2022-10" db="EMBL/GenBank/DDBJ databases">
        <authorList>
            <person name="Yu W.X."/>
        </authorList>
    </citation>
    <scope>NUCLEOTIDE SEQUENCE</scope>
    <source>
        <strain evidence="7">D04</strain>
    </source>
</reference>
<dbReference type="Gene3D" id="1.20.1540.10">
    <property type="entry name" value="Rhomboid-like"/>
    <property type="match status" value="1"/>
</dbReference>
<dbReference type="InterPro" id="IPR022764">
    <property type="entry name" value="Peptidase_S54_rhomboid_dom"/>
</dbReference>
<feature type="transmembrane region" description="Helical" evidence="5">
    <location>
        <begin position="228"/>
        <end position="247"/>
    </location>
</feature>
<dbReference type="AlphaFoldDB" id="A0AAE3MF67"/>
<evidence type="ECO:0000256" key="2">
    <source>
        <dbReference type="ARBA" id="ARBA00022692"/>
    </source>
</evidence>
<dbReference type="InterPro" id="IPR035952">
    <property type="entry name" value="Rhomboid-like_sf"/>
</dbReference>
<feature type="transmembrane region" description="Helical" evidence="5">
    <location>
        <begin position="103"/>
        <end position="124"/>
    </location>
</feature>
<feature type="transmembrane region" description="Helical" evidence="5">
    <location>
        <begin position="206"/>
        <end position="222"/>
    </location>
</feature>
<evidence type="ECO:0000313" key="7">
    <source>
        <dbReference type="EMBL" id="MCW3806451.1"/>
    </source>
</evidence>
<evidence type="ECO:0000256" key="4">
    <source>
        <dbReference type="ARBA" id="ARBA00023136"/>
    </source>
</evidence>
<keyword evidence="3 5" id="KW-1133">Transmembrane helix</keyword>
<evidence type="ECO:0000256" key="5">
    <source>
        <dbReference type="SAM" id="Phobius"/>
    </source>
</evidence>
<dbReference type="PANTHER" id="PTHR43066:SF11">
    <property type="entry name" value="PEPTIDASE S54 RHOMBOID DOMAIN-CONTAINING PROTEIN"/>
    <property type="match status" value="1"/>
</dbReference>
<feature type="transmembrane region" description="Helical" evidence="5">
    <location>
        <begin position="172"/>
        <end position="194"/>
    </location>
</feature>
<dbReference type="GO" id="GO:0004252">
    <property type="term" value="F:serine-type endopeptidase activity"/>
    <property type="evidence" value="ECO:0007669"/>
    <property type="project" value="InterPro"/>
</dbReference>
<feature type="transmembrane region" description="Helical" evidence="5">
    <location>
        <begin position="20"/>
        <end position="44"/>
    </location>
</feature>
<evidence type="ECO:0000256" key="1">
    <source>
        <dbReference type="ARBA" id="ARBA00004141"/>
    </source>
</evidence>
<keyword evidence="2 5" id="KW-0812">Transmembrane</keyword>
<dbReference type="Pfam" id="PF01694">
    <property type="entry name" value="Rhomboid"/>
    <property type="match status" value="1"/>
</dbReference>
<sequence length="252" mass="28573">MFQRQSIFSNIPPIIKNILIINALAFIAMLLFSKGFSIPGIGFTRIDLNSIFGLYTPGSNQFHFFQYITYMFMHGGFEHIFFNMLALFMLGSAIERTWGSQKFLFYYLATGIGAGLIYVLVAFIRARFIAASLPPEIVSEIYEKGFSILSEYKNYVDTTAASLNRIVNVPMVGASGAVFGILLAFGMLFPNEYIYIQLIFPVKAKYFVMIYGALETFLMLQNNRGDNVAHLAHLGGMLVGFIIIRFWQRKQF</sequence>
<dbReference type="PANTHER" id="PTHR43066">
    <property type="entry name" value="RHOMBOID-RELATED PROTEIN"/>
    <property type="match status" value="1"/>
</dbReference>
<evidence type="ECO:0000313" key="8">
    <source>
        <dbReference type="Proteomes" id="UP001207408"/>
    </source>
</evidence>
<accession>A0AAE3MF67</accession>
<protein>
    <submittedName>
        <fullName evidence="7">Rhomboid family intramembrane serine protease</fullName>
    </submittedName>
</protein>
<dbReference type="GO" id="GO:0006508">
    <property type="term" value="P:proteolysis"/>
    <property type="evidence" value="ECO:0007669"/>
    <property type="project" value="UniProtKB-KW"/>
</dbReference>
<dbReference type="EMBL" id="JAPDPI010000024">
    <property type="protein sequence ID" value="MCW3806451.1"/>
    <property type="molecule type" value="Genomic_DNA"/>
</dbReference>
<evidence type="ECO:0000256" key="3">
    <source>
        <dbReference type="ARBA" id="ARBA00022989"/>
    </source>
</evidence>
<keyword evidence="7" id="KW-0378">Hydrolase</keyword>
<keyword evidence="7" id="KW-0645">Protease</keyword>
<dbReference type="SUPFAM" id="SSF144091">
    <property type="entry name" value="Rhomboid-like"/>
    <property type="match status" value="1"/>
</dbReference>
<comment type="caution">
    <text evidence="7">The sequence shown here is derived from an EMBL/GenBank/DDBJ whole genome shotgun (WGS) entry which is preliminary data.</text>
</comment>
<organism evidence="7 8">
    <name type="scientific">Plebeiibacterium marinum</name>
    <dbReference type="NCBI Taxonomy" id="2992111"/>
    <lineage>
        <taxon>Bacteria</taxon>
        <taxon>Pseudomonadati</taxon>
        <taxon>Bacteroidota</taxon>
        <taxon>Bacteroidia</taxon>
        <taxon>Marinilabiliales</taxon>
        <taxon>Marinilabiliaceae</taxon>
        <taxon>Plebeiibacterium</taxon>
    </lineage>
</organism>
<comment type="subcellular location">
    <subcellularLocation>
        <location evidence="1">Membrane</location>
        <topology evidence="1">Multi-pass membrane protein</topology>
    </subcellularLocation>
</comment>
<proteinExistence type="predicted"/>
<evidence type="ECO:0000259" key="6">
    <source>
        <dbReference type="Pfam" id="PF01694"/>
    </source>
</evidence>
<name>A0AAE3MF67_9BACT</name>